<sequence length="331" mass="36342">MKKGVIYIILSLLLPLGLQAQESTSSYNVLKLPVSSHASALGGDNISHVEDRPDVGWSNPALLSGVTDYSVGFNFMTYGAGSKYLGVQGVKAIGQRHTVALMGQLMDYGEMKETDEQGKILGTFSANDIILAMGYSYLLSDRWAGGANIKMVCPSYDKYHAFGLGVDLGLNYFDEERDFSASFALRNVGAQLKDFHEGQSGHLPFNMTFGFTKGLESLPVRLNVTLTDLTRWKKNYYFHASDEGEMSNMKMALNHLVLGVDILPVDWLYLSLGYNVRRGNELKSAGASKWAGLTAGMGLQLKRLKFGASYAKYHVGFSSLQFSVAYSLDNL</sequence>
<dbReference type="Proteomes" id="UP000541425">
    <property type="component" value="Unassembled WGS sequence"/>
</dbReference>
<dbReference type="RefSeq" id="WP_009347134.1">
    <property type="nucleotide sequence ID" value="NZ_JACICA010000003.1"/>
</dbReference>
<feature type="signal peptide" evidence="1">
    <location>
        <begin position="1"/>
        <end position="20"/>
    </location>
</feature>
<proteinExistence type="predicted"/>
<evidence type="ECO:0000313" key="2">
    <source>
        <dbReference type="EMBL" id="MBB3702412.1"/>
    </source>
</evidence>
<name>A0A7W5UJ50_9BACT</name>
<evidence type="ECO:0008006" key="4">
    <source>
        <dbReference type="Google" id="ProtNLM"/>
    </source>
</evidence>
<dbReference type="EMBL" id="JACICA010000003">
    <property type="protein sequence ID" value="MBB3702412.1"/>
    <property type="molecule type" value="Genomic_DNA"/>
</dbReference>
<evidence type="ECO:0000313" key="3">
    <source>
        <dbReference type="Proteomes" id="UP000541425"/>
    </source>
</evidence>
<accession>A0A7W5UJ50</accession>
<feature type="chain" id="PRO_5030942342" description="Type IX secretion system protein PorQ" evidence="1">
    <location>
        <begin position="21"/>
        <end position="331"/>
    </location>
</feature>
<dbReference type="NCBIfam" id="NF033711">
    <property type="entry name" value="T9SS_PorQ"/>
    <property type="match status" value="1"/>
</dbReference>
<gene>
    <name evidence="2" type="ORF">FHS60_000870</name>
</gene>
<reference evidence="2 3" key="1">
    <citation type="submission" date="2020-08" db="EMBL/GenBank/DDBJ databases">
        <title>Genomic Encyclopedia of Type Strains, Phase IV (KMG-IV): sequencing the most valuable type-strain genomes for metagenomic binning, comparative biology and taxonomic classification.</title>
        <authorList>
            <person name="Goeker M."/>
        </authorList>
    </citation>
    <scope>NUCLEOTIDE SEQUENCE [LARGE SCALE GENOMIC DNA]</scope>
    <source>
        <strain evidence="2 3">DSM 22548</strain>
    </source>
</reference>
<protein>
    <recommendedName>
        <fullName evidence="4">Type IX secretion system protein PorQ</fullName>
    </recommendedName>
</protein>
<organism evidence="2 3">
    <name type="scientific">Alloprevotella rava</name>
    <dbReference type="NCBI Taxonomy" id="671218"/>
    <lineage>
        <taxon>Bacteria</taxon>
        <taxon>Pseudomonadati</taxon>
        <taxon>Bacteroidota</taxon>
        <taxon>Bacteroidia</taxon>
        <taxon>Bacteroidales</taxon>
        <taxon>Prevotellaceae</taxon>
        <taxon>Alloprevotella</taxon>
    </lineage>
</organism>
<keyword evidence="1" id="KW-0732">Signal</keyword>
<dbReference type="AlphaFoldDB" id="A0A7W5UJ50"/>
<evidence type="ECO:0000256" key="1">
    <source>
        <dbReference type="SAM" id="SignalP"/>
    </source>
</evidence>
<dbReference type="NCBIfam" id="NF033709">
    <property type="entry name" value="PorV_fam"/>
    <property type="match status" value="1"/>
</dbReference>
<comment type="caution">
    <text evidence="2">The sequence shown here is derived from an EMBL/GenBank/DDBJ whole genome shotgun (WGS) entry which is preliminary data.</text>
</comment>